<reference evidence="2" key="2">
    <citation type="submission" date="2020-09" db="EMBL/GenBank/DDBJ databases">
        <authorList>
            <person name="Sun Q."/>
            <person name="Ohkuma M."/>
        </authorList>
    </citation>
    <scope>NUCLEOTIDE SEQUENCE</scope>
    <source>
        <strain evidence="2">JCM 4790</strain>
    </source>
</reference>
<feature type="transmembrane region" description="Helical" evidence="1">
    <location>
        <begin position="84"/>
        <end position="107"/>
    </location>
</feature>
<feature type="transmembrane region" description="Helical" evidence="1">
    <location>
        <begin position="149"/>
        <end position="169"/>
    </location>
</feature>
<feature type="transmembrane region" description="Helical" evidence="1">
    <location>
        <begin position="189"/>
        <end position="207"/>
    </location>
</feature>
<organism evidence="2 3">
    <name type="scientific">Streptomyces minutiscleroticus</name>
    <dbReference type="NCBI Taxonomy" id="68238"/>
    <lineage>
        <taxon>Bacteria</taxon>
        <taxon>Bacillati</taxon>
        <taxon>Actinomycetota</taxon>
        <taxon>Actinomycetes</taxon>
        <taxon>Kitasatosporales</taxon>
        <taxon>Streptomycetaceae</taxon>
        <taxon>Streptomyces</taxon>
    </lineage>
</organism>
<evidence type="ECO:0000313" key="3">
    <source>
        <dbReference type="Proteomes" id="UP000619244"/>
    </source>
</evidence>
<evidence type="ECO:0000313" key="2">
    <source>
        <dbReference type="EMBL" id="GGX66041.1"/>
    </source>
</evidence>
<feature type="transmembrane region" description="Helical" evidence="1">
    <location>
        <begin position="119"/>
        <end position="142"/>
    </location>
</feature>
<dbReference type="Proteomes" id="UP000619244">
    <property type="component" value="Unassembled WGS sequence"/>
</dbReference>
<evidence type="ECO:0000256" key="1">
    <source>
        <dbReference type="SAM" id="Phobius"/>
    </source>
</evidence>
<protein>
    <recommendedName>
        <fullName evidence="4">ABC transporter</fullName>
    </recommendedName>
</protein>
<keyword evidence="1" id="KW-0472">Membrane</keyword>
<reference evidence="2" key="1">
    <citation type="journal article" date="2014" name="Int. J. Syst. Evol. Microbiol.">
        <title>Complete genome sequence of Corynebacterium casei LMG S-19264T (=DSM 44701T), isolated from a smear-ripened cheese.</title>
        <authorList>
            <consortium name="US DOE Joint Genome Institute (JGI-PGF)"/>
            <person name="Walter F."/>
            <person name="Albersmeier A."/>
            <person name="Kalinowski J."/>
            <person name="Ruckert C."/>
        </authorList>
    </citation>
    <scope>NUCLEOTIDE SEQUENCE</scope>
    <source>
        <strain evidence="2">JCM 4790</strain>
    </source>
</reference>
<keyword evidence="3" id="KW-1185">Reference proteome</keyword>
<keyword evidence="1" id="KW-1133">Transmembrane helix</keyword>
<comment type="caution">
    <text evidence="2">The sequence shown here is derived from an EMBL/GenBank/DDBJ whole genome shotgun (WGS) entry which is preliminary data.</text>
</comment>
<gene>
    <name evidence="2" type="ORF">GCM10010358_20520</name>
</gene>
<dbReference type="RefSeq" id="WP_190189880.1">
    <property type="nucleotide sequence ID" value="NZ_BMVU01000006.1"/>
</dbReference>
<keyword evidence="1" id="KW-0812">Transmembrane</keyword>
<sequence>MTASVRYYGVLLLRSQRWLPPVLLYVALVGTSLDGQSRLGSQFGWNAAMPVPALAWLTRSLSAAEPPAARACLSAATGARRPQYAALAVPLAAGLLPMLLAAVAALLTCTAPPGASPAAAFGAGLATGAVCALTGSALGAVCSPPLVRTTAGGAGVSTVGSVLLLMLTASPANAAVRDAFSSHRTGARLPLLPLLAARALAAVLWWTSARAAGRVGAAADRDSG</sequence>
<proteinExistence type="predicted"/>
<accession>A0A918NGM3</accession>
<name>A0A918NGM3_9ACTN</name>
<evidence type="ECO:0008006" key="4">
    <source>
        <dbReference type="Google" id="ProtNLM"/>
    </source>
</evidence>
<dbReference type="EMBL" id="BMVU01000006">
    <property type="protein sequence ID" value="GGX66041.1"/>
    <property type="molecule type" value="Genomic_DNA"/>
</dbReference>
<dbReference type="AlphaFoldDB" id="A0A918NGM3"/>